<dbReference type="EMBL" id="JAAALK010000285">
    <property type="protein sequence ID" value="KAG8064973.1"/>
    <property type="molecule type" value="Genomic_DNA"/>
</dbReference>
<comment type="caution">
    <text evidence="3">The sequence shown here is derived from an EMBL/GenBank/DDBJ whole genome shotgun (WGS) entry which is preliminary data.</text>
</comment>
<feature type="compositionally biased region" description="Acidic residues" evidence="2">
    <location>
        <begin position="78"/>
        <end position="91"/>
    </location>
</feature>
<organism evidence="3 4">
    <name type="scientific">Zizania palustris</name>
    <name type="common">Northern wild rice</name>
    <dbReference type="NCBI Taxonomy" id="103762"/>
    <lineage>
        <taxon>Eukaryota</taxon>
        <taxon>Viridiplantae</taxon>
        <taxon>Streptophyta</taxon>
        <taxon>Embryophyta</taxon>
        <taxon>Tracheophyta</taxon>
        <taxon>Spermatophyta</taxon>
        <taxon>Magnoliopsida</taxon>
        <taxon>Liliopsida</taxon>
        <taxon>Poales</taxon>
        <taxon>Poaceae</taxon>
        <taxon>BOP clade</taxon>
        <taxon>Oryzoideae</taxon>
        <taxon>Oryzeae</taxon>
        <taxon>Zizaniinae</taxon>
        <taxon>Zizania</taxon>
    </lineage>
</organism>
<dbReference type="Proteomes" id="UP000729402">
    <property type="component" value="Unassembled WGS sequence"/>
</dbReference>
<protein>
    <submittedName>
        <fullName evidence="3">Uncharacterized protein</fullName>
    </submittedName>
</protein>
<feature type="compositionally biased region" description="Polar residues" evidence="2">
    <location>
        <begin position="26"/>
        <end position="37"/>
    </location>
</feature>
<keyword evidence="1" id="KW-0175">Coiled coil</keyword>
<evidence type="ECO:0000313" key="3">
    <source>
        <dbReference type="EMBL" id="KAG8064973.1"/>
    </source>
</evidence>
<dbReference type="AlphaFoldDB" id="A0A8J5SKB4"/>
<gene>
    <name evidence="3" type="ORF">GUJ93_ZPchr0004g39000</name>
</gene>
<proteinExistence type="predicted"/>
<feature type="region of interest" description="Disordered" evidence="2">
    <location>
        <begin position="13"/>
        <end position="113"/>
    </location>
</feature>
<reference evidence="3" key="1">
    <citation type="journal article" date="2021" name="bioRxiv">
        <title>Whole Genome Assembly and Annotation of Northern Wild Rice, Zizania palustris L., Supports a Whole Genome Duplication in the Zizania Genus.</title>
        <authorList>
            <person name="Haas M."/>
            <person name="Kono T."/>
            <person name="Macchietto M."/>
            <person name="Millas R."/>
            <person name="McGilp L."/>
            <person name="Shao M."/>
            <person name="Duquette J."/>
            <person name="Hirsch C.N."/>
            <person name="Kimball J."/>
        </authorList>
    </citation>
    <scope>NUCLEOTIDE SEQUENCE</scope>
    <source>
        <tissue evidence="3">Fresh leaf tissue</tissue>
    </source>
</reference>
<evidence type="ECO:0000256" key="2">
    <source>
        <dbReference type="SAM" id="MobiDB-lite"/>
    </source>
</evidence>
<sequence>MSMRDLTEEFVALEIPPLKEEWPASLRSSQDESTSTELSRRLGTSVRASDPAPIPSEDSTNTGSEVPANAAGAPEPGDGADSEEAPEEASEEANRETGIWPRPPSSSRGARSSVPLPCPFLEEGEDFASRVASVHDSYLRLREAQVIDELSLMDSIDLSRAIESAAGQVAALAQGSLLSLLSECRRHESSTSELSGRADAAKRLVREQAAEIEDLRCRATRVEALEAQIVEVDSLKARVAELEGFERGLLKRTSSRWRSTPFRPGQLRWRCFGPEPMRQTGSKEKSSRFMLRSLRWMNSRRQQLAPRPSKP</sequence>
<evidence type="ECO:0000256" key="1">
    <source>
        <dbReference type="SAM" id="Coils"/>
    </source>
</evidence>
<feature type="compositionally biased region" description="Low complexity" evidence="2">
    <location>
        <begin position="67"/>
        <end position="77"/>
    </location>
</feature>
<reference evidence="3" key="2">
    <citation type="submission" date="2021-02" db="EMBL/GenBank/DDBJ databases">
        <authorList>
            <person name="Kimball J.A."/>
            <person name="Haas M.W."/>
            <person name="Macchietto M."/>
            <person name="Kono T."/>
            <person name="Duquette J."/>
            <person name="Shao M."/>
        </authorList>
    </citation>
    <scope>NUCLEOTIDE SEQUENCE</scope>
    <source>
        <tissue evidence="3">Fresh leaf tissue</tissue>
    </source>
</reference>
<keyword evidence="4" id="KW-1185">Reference proteome</keyword>
<name>A0A8J5SKB4_ZIZPA</name>
<evidence type="ECO:0000313" key="4">
    <source>
        <dbReference type="Proteomes" id="UP000729402"/>
    </source>
</evidence>
<feature type="coiled-coil region" evidence="1">
    <location>
        <begin position="198"/>
        <end position="225"/>
    </location>
</feature>
<accession>A0A8J5SKB4</accession>